<proteinExistence type="inferred from homology"/>
<dbReference type="AlphaFoldDB" id="A0A6P8ZR88"/>
<keyword evidence="6 7" id="KW-0472">Membrane</keyword>
<dbReference type="GO" id="GO:0016485">
    <property type="term" value="P:protein processing"/>
    <property type="evidence" value="ECO:0007669"/>
    <property type="project" value="InterPro"/>
</dbReference>
<reference evidence="9" key="1">
    <citation type="submission" date="2025-08" db="UniProtKB">
        <authorList>
            <consortium name="RefSeq"/>
        </authorList>
    </citation>
    <scope>IDENTIFICATION</scope>
    <source>
        <tissue evidence="9">Total insect</tissue>
    </source>
</reference>
<evidence type="ECO:0000313" key="8">
    <source>
        <dbReference type="Proteomes" id="UP000515158"/>
    </source>
</evidence>
<feature type="transmembrane region" description="Helical" evidence="7">
    <location>
        <begin position="182"/>
        <end position="201"/>
    </location>
</feature>
<organism evidence="9">
    <name type="scientific">Thrips palmi</name>
    <name type="common">Melon thrips</name>
    <dbReference type="NCBI Taxonomy" id="161013"/>
    <lineage>
        <taxon>Eukaryota</taxon>
        <taxon>Metazoa</taxon>
        <taxon>Ecdysozoa</taxon>
        <taxon>Arthropoda</taxon>
        <taxon>Hexapoda</taxon>
        <taxon>Insecta</taxon>
        <taxon>Pterygota</taxon>
        <taxon>Neoptera</taxon>
        <taxon>Paraneoptera</taxon>
        <taxon>Thysanoptera</taxon>
        <taxon>Terebrantia</taxon>
        <taxon>Thripoidea</taxon>
        <taxon>Thripidae</taxon>
        <taxon>Thrips</taxon>
    </lineage>
</organism>
<dbReference type="InParanoid" id="A0A6P8ZR88"/>
<keyword evidence="4" id="KW-0914">Notch signaling pathway</keyword>
<feature type="transmembrane region" description="Helical" evidence="7">
    <location>
        <begin position="111"/>
        <end position="130"/>
    </location>
</feature>
<dbReference type="PANTHER" id="PTHR12889">
    <property type="entry name" value="GAMMA-SECRETASE SUBUNIT APH-1"/>
    <property type="match status" value="1"/>
</dbReference>
<comment type="subcellular location">
    <subcellularLocation>
        <location evidence="1">Membrane</location>
        <topology evidence="1">Multi-pass membrane protein</topology>
    </subcellularLocation>
</comment>
<feature type="transmembrane region" description="Helical" evidence="7">
    <location>
        <begin position="29"/>
        <end position="55"/>
    </location>
</feature>
<dbReference type="GO" id="GO:0016020">
    <property type="term" value="C:membrane"/>
    <property type="evidence" value="ECO:0007669"/>
    <property type="project" value="UniProtKB-SubCell"/>
</dbReference>
<dbReference type="GeneID" id="117648640"/>
<evidence type="ECO:0000256" key="2">
    <source>
        <dbReference type="ARBA" id="ARBA00005577"/>
    </source>
</evidence>
<dbReference type="GO" id="GO:0007219">
    <property type="term" value="P:Notch signaling pathway"/>
    <property type="evidence" value="ECO:0007669"/>
    <property type="project" value="UniProtKB-KW"/>
</dbReference>
<evidence type="ECO:0000256" key="3">
    <source>
        <dbReference type="ARBA" id="ARBA00022692"/>
    </source>
</evidence>
<evidence type="ECO:0000256" key="6">
    <source>
        <dbReference type="ARBA" id="ARBA00023136"/>
    </source>
</evidence>
<dbReference type="KEGG" id="tpal:117648640"/>
<dbReference type="Proteomes" id="UP000515158">
    <property type="component" value="Unplaced"/>
</dbReference>
<evidence type="ECO:0000313" key="9">
    <source>
        <dbReference type="RefSeq" id="XP_034247179.1"/>
    </source>
</evidence>
<gene>
    <name evidence="9" type="primary">LOC117648640</name>
</gene>
<dbReference type="InterPro" id="IPR009294">
    <property type="entry name" value="Aph-1"/>
</dbReference>
<accession>A0A6P8ZR88</accession>
<dbReference type="Pfam" id="PF06105">
    <property type="entry name" value="Aph-1"/>
    <property type="match status" value="1"/>
</dbReference>
<sequence length="243" mass="26334">MTLCEFFGCTFLAFGPAIAMLTLTIAQDPIAVITVFASAFFWLLSALFSSIIWLLFGLTGMSQEVQIALSVILSVLCQEGFRFLLYKTLTLLDNGLKNMLETHTHLIDRKLMAYAAGIGFGVMSGIFSLINVLADAVGPATMGLRTGSDKFILVSACFTLCFVLLHIFWSIIIFPALDQRNMVQIAWVLVTHLLASTLTLLNSSGHSMLAIIPNYILVLLTACVAFHAAGGSMNSLKAVIASR</sequence>
<evidence type="ECO:0000256" key="7">
    <source>
        <dbReference type="SAM" id="Phobius"/>
    </source>
</evidence>
<protein>
    <submittedName>
        <fullName evidence="9">Gamma-secretase subunit Aph-1</fullName>
    </submittedName>
</protein>
<dbReference type="FunCoup" id="A0A6P8ZR88">
    <property type="interactions" value="802"/>
</dbReference>
<evidence type="ECO:0000256" key="1">
    <source>
        <dbReference type="ARBA" id="ARBA00004141"/>
    </source>
</evidence>
<feature type="transmembrane region" description="Helical" evidence="7">
    <location>
        <begin position="208"/>
        <end position="229"/>
    </location>
</feature>
<dbReference type="CTD" id="33467"/>
<dbReference type="RefSeq" id="XP_034247179.1">
    <property type="nucleotide sequence ID" value="XM_034391288.1"/>
</dbReference>
<keyword evidence="8" id="KW-1185">Reference proteome</keyword>
<feature type="transmembrane region" description="Helical" evidence="7">
    <location>
        <begin position="67"/>
        <end position="86"/>
    </location>
</feature>
<comment type="similarity">
    <text evidence="2">Belongs to the APH-1 family.</text>
</comment>
<evidence type="ECO:0000256" key="5">
    <source>
        <dbReference type="ARBA" id="ARBA00022989"/>
    </source>
</evidence>
<evidence type="ECO:0000256" key="4">
    <source>
        <dbReference type="ARBA" id="ARBA00022976"/>
    </source>
</evidence>
<dbReference type="OrthoDB" id="6507463at2759"/>
<name>A0A6P8ZR88_THRPL</name>
<keyword evidence="3 7" id="KW-0812">Transmembrane</keyword>
<feature type="transmembrane region" description="Helical" evidence="7">
    <location>
        <begin position="151"/>
        <end position="176"/>
    </location>
</feature>
<keyword evidence="5 7" id="KW-1133">Transmembrane helix</keyword>